<proteinExistence type="predicted"/>
<protein>
    <submittedName>
        <fullName evidence="1">Uncharacterized protein</fullName>
    </submittedName>
</protein>
<sequence>MTLFSEDSGEQKNYEQSIVELRDKRFYSYINKALSSRSSQLFLKDDTQEVIKDSSKIAELLSWHFESVFTPEDMNNFRTLPSTTRSVNEINDIVKSEETKMQAIQTFRGFRVWPR</sequence>
<evidence type="ECO:0000313" key="2">
    <source>
        <dbReference type="Proteomes" id="UP001516400"/>
    </source>
</evidence>
<name>A0ABD2P5M2_9CUCU</name>
<keyword evidence="2" id="KW-1185">Reference proteome</keyword>
<evidence type="ECO:0000313" key="1">
    <source>
        <dbReference type="EMBL" id="KAL3286252.1"/>
    </source>
</evidence>
<reference evidence="1 2" key="1">
    <citation type="journal article" date="2021" name="BMC Biol.">
        <title>Horizontally acquired antibacterial genes associated with adaptive radiation of ladybird beetles.</title>
        <authorList>
            <person name="Li H.S."/>
            <person name="Tang X.F."/>
            <person name="Huang Y.H."/>
            <person name="Xu Z.Y."/>
            <person name="Chen M.L."/>
            <person name="Du X.Y."/>
            <person name="Qiu B.Y."/>
            <person name="Chen P.T."/>
            <person name="Zhang W."/>
            <person name="Slipinski A."/>
            <person name="Escalona H.E."/>
            <person name="Waterhouse R.M."/>
            <person name="Zwick A."/>
            <person name="Pang H."/>
        </authorList>
    </citation>
    <scope>NUCLEOTIDE SEQUENCE [LARGE SCALE GENOMIC DNA]</scope>
    <source>
        <strain evidence="1">SYSU2018</strain>
    </source>
</reference>
<organism evidence="1 2">
    <name type="scientific">Cryptolaemus montrouzieri</name>
    <dbReference type="NCBI Taxonomy" id="559131"/>
    <lineage>
        <taxon>Eukaryota</taxon>
        <taxon>Metazoa</taxon>
        <taxon>Ecdysozoa</taxon>
        <taxon>Arthropoda</taxon>
        <taxon>Hexapoda</taxon>
        <taxon>Insecta</taxon>
        <taxon>Pterygota</taxon>
        <taxon>Neoptera</taxon>
        <taxon>Endopterygota</taxon>
        <taxon>Coleoptera</taxon>
        <taxon>Polyphaga</taxon>
        <taxon>Cucujiformia</taxon>
        <taxon>Coccinelloidea</taxon>
        <taxon>Coccinellidae</taxon>
        <taxon>Scymninae</taxon>
        <taxon>Scymnini</taxon>
        <taxon>Cryptolaemus</taxon>
    </lineage>
</organism>
<dbReference type="EMBL" id="JABFTP020000185">
    <property type="protein sequence ID" value="KAL3286252.1"/>
    <property type="molecule type" value="Genomic_DNA"/>
</dbReference>
<dbReference type="Proteomes" id="UP001516400">
    <property type="component" value="Unassembled WGS sequence"/>
</dbReference>
<gene>
    <name evidence="1" type="ORF">HHI36_000762</name>
</gene>
<comment type="caution">
    <text evidence="1">The sequence shown here is derived from an EMBL/GenBank/DDBJ whole genome shotgun (WGS) entry which is preliminary data.</text>
</comment>
<accession>A0ABD2P5M2</accession>
<dbReference type="AlphaFoldDB" id="A0ABD2P5M2"/>